<protein>
    <submittedName>
        <fullName evidence="3">ClpX C4-type zinc finger protein</fullName>
    </submittedName>
</protein>
<accession>A0ABT5LIT0</accession>
<evidence type="ECO:0000313" key="3">
    <source>
        <dbReference type="EMBL" id="MDC9591027.1"/>
    </source>
</evidence>
<feature type="binding site" evidence="1">
    <location>
        <position position="15"/>
    </location>
    <ligand>
        <name>Zn(2+)</name>
        <dbReference type="ChEBI" id="CHEBI:29105"/>
    </ligand>
</feature>
<gene>
    <name evidence="3" type="ORF">PSI23_17475</name>
</gene>
<evidence type="ECO:0000259" key="2">
    <source>
        <dbReference type="PROSITE" id="PS51902"/>
    </source>
</evidence>
<comment type="similarity">
    <text evidence="1">Belongs to the ClpX chaperone family.</text>
</comment>
<comment type="caution">
    <text evidence="3">The sequence shown here is derived from an EMBL/GenBank/DDBJ whole genome shotgun (WGS) entry which is preliminary data.</text>
</comment>
<evidence type="ECO:0000256" key="1">
    <source>
        <dbReference type="PROSITE-ProRule" id="PRU01250"/>
    </source>
</evidence>
<dbReference type="SMART" id="SM00994">
    <property type="entry name" value="zf-C4_ClpX"/>
    <property type="match status" value="1"/>
</dbReference>
<feature type="domain" description="ClpX-type ZB" evidence="2">
    <location>
        <begin position="1"/>
        <end position="56"/>
    </location>
</feature>
<dbReference type="Proteomes" id="UP001217178">
    <property type="component" value="Unassembled WGS sequence"/>
</dbReference>
<dbReference type="InterPro" id="IPR010603">
    <property type="entry name" value="Znf_CppX_C4"/>
</dbReference>
<dbReference type="Pfam" id="PF06689">
    <property type="entry name" value="zf-C4_ClpX"/>
    <property type="match status" value="1"/>
</dbReference>
<dbReference type="SUPFAM" id="SSF57716">
    <property type="entry name" value="Glucocorticoid receptor-like (DNA-binding domain)"/>
    <property type="match status" value="1"/>
</dbReference>
<dbReference type="RefSeq" id="WP_273556274.1">
    <property type="nucleotide sequence ID" value="NZ_JAQRFI010000055.1"/>
</dbReference>
<evidence type="ECO:0000313" key="4">
    <source>
        <dbReference type="Proteomes" id="UP001217178"/>
    </source>
</evidence>
<proteinExistence type="inferred from homology"/>
<feature type="binding site" evidence="1">
    <location>
        <position position="37"/>
    </location>
    <ligand>
        <name>Zn(2+)</name>
        <dbReference type="ChEBI" id="CHEBI:29105"/>
    </ligand>
</feature>
<dbReference type="InterPro" id="IPR038366">
    <property type="entry name" value="Znf_CppX_C4_sf"/>
</dbReference>
<feature type="binding site" evidence="1">
    <location>
        <position position="40"/>
    </location>
    <ligand>
        <name>Zn(2+)</name>
        <dbReference type="ChEBI" id="CHEBI:29105"/>
    </ligand>
</feature>
<keyword evidence="1" id="KW-0143">Chaperone</keyword>
<name>A0ABT5LIT0_9GAMM</name>
<reference evidence="3 4" key="1">
    <citation type="submission" date="2023-02" db="EMBL/GenBank/DDBJ databases">
        <title>Entomopathogenic bacteria.</title>
        <authorList>
            <person name="Machado R.A."/>
        </authorList>
    </citation>
    <scope>NUCLEOTIDE SEQUENCE [LARGE SCALE GENOMIC DNA]</scope>
    <source>
        <strain evidence="3 4">XENO-10</strain>
    </source>
</reference>
<keyword evidence="1" id="KW-0479">Metal-binding</keyword>
<feature type="binding site" evidence="1">
    <location>
        <position position="18"/>
    </location>
    <ligand>
        <name>Zn(2+)</name>
        <dbReference type="ChEBI" id="CHEBI:29105"/>
    </ligand>
</feature>
<dbReference type="EMBL" id="JAQRFI010000055">
    <property type="protein sequence ID" value="MDC9591027.1"/>
    <property type="molecule type" value="Genomic_DNA"/>
</dbReference>
<organism evidence="3 4">
    <name type="scientific">Xenorhabdus yunnanensis</name>
    <dbReference type="NCBI Taxonomy" id="3025878"/>
    <lineage>
        <taxon>Bacteria</taxon>
        <taxon>Pseudomonadati</taxon>
        <taxon>Pseudomonadota</taxon>
        <taxon>Gammaproteobacteria</taxon>
        <taxon>Enterobacterales</taxon>
        <taxon>Morganellaceae</taxon>
        <taxon>Xenorhabdus</taxon>
    </lineage>
</organism>
<keyword evidence="4" id="KW-1185">Reference proteome</keyword>
<dbReference type="PROSITE" id="PS51902">
    <property type="entry name" value="CLPX_ZB"/>
    <property type="match status" value="1"/>
</dbReference>
<keyword evidence="1" id="KW-0862">Zinc</keyword>
<dbReference type="Gene3D" id="6.20.220.10">
    <property type="entry name" value="ClpX chaperone, C4-type zinc finger domain"/>
    <property type="match status" value="1"/>
</dbReference>
<sequence length="72" mass="7825">MSLEIKKIKTTTINCNFCGESNTGTLSFIAGLYGNICSSCVRICVDILVSKADESPKCADRNMDKENATQTQ</sequence>
<dbReference type="InterPro" id="IPR059188">
    <property type="entry name" value="Znf_CLPX-like"/>
</dbReference>